<keyword evidence="2" id="KW-1185">Reference proteome</keyword>
<dbReference type="Proteomes" id="UP000475862">
    <property type="component" value="Unassembled WGS sequence"/>
</dbReference>
<dbReference type="EMBL" id="VYZN01000048">
    <property type="protein sequence ID" value="KAE9528530.1"/>
    <property type="molecule type" value="Genomic_DNA"/>
</dbReference>
<dbReference type="InterPro" id="IPR011992">
    <property type="entry name" value="EF-hand-dom_pair"/>
</dbReference>
<evidence type="ECO:0000313" key="2">
    <source>
        <dbReference type="Proteomes" id="UP000475862"/>
    </source>
</evidence>
<dbReference type="SUPFAM" id="SSF47473">
    <property type="entry name" value="EF-hand"/>
    <property type="match status" value="1"/>
</dbReference>
<organism evidence="1 2">
    <name type="scientific">Aphis glycines</name>
    <name type="common">Soybean aphid</name>
    <dbReference type="NCBI Taxonomy" id="307491"/>
    <lineage>
        <taxon>Eukaryota</taxon>
        <taxon>Metazoa</taxon>
        <taxon>Ecdysozoa</taxon>
        <taxon>Arthropoda</taxon>
        <taxon>Hexapoda</taxon>
        <taxon>Insecta</taxon>
        <taxon>Pterygota</taxon>
        <taxon>Neoptera</taxon>
        <taxon>Paraneoptera</taxon>
        <taxon>Hemiptera</taxon>
        <taxon>Sternorrhyncha</taxon>
        <taxon>Aphidomorpha</taxon>
        <taxon>Aphidoidea</taxon>
        <taxon>Aphididae</taxon>
        <taxon>Aphidini</taxon>
        <taxon>Aphis</taxon>
        <taxon>Aphis</taxon>
    </lineage>
</organism>
<evidence type="ECO:0000313" key="1">
    <source>
        <dbReference type="EMBL" id="KAE9528530.1"/>
    </source>
</evidence>
<accession>A0A6G0T955</accession>
<dbReference type="Gene3D" id="1.10.238.10">
    <property type="entry name" value="EF-hand"/>
    <property type="match status" value="1"/>
</dbReference>
<gene>
    <name evidence="1" type="ORF">AGLY_012101</name>
</gene>
<comment type="caution">
    <text evidence="1">The sequence shown here is derived from an EMBL/GenBank/DDBJ whole genome shotgun (WGS) entry which is preliminary data.</text>
</comment>
<proteinExistence type="predicted"/>
<sequence length="243" mass="28452">MPYSPINKCGLPATIDIRLQHRFSDIGTTLSRTTYFNKTESLRLLQMHYMLTKENGIMDISRFVKFMNVFLGLKNVEALDKVHQISCKTNNKYLTGPEFVIVLSLLLKGTVSDLIEFWFDLYKDNLRSTEYKCSLLQMIDTNNAEHHQKLNIDYITHLDDRISLEDHRKFVNDIVTGLKLLQSVIPETDRKVPFMLLFTSRLLYDDVPRGNVKSYKVYDFNEYRMKSMQKTISKLITLLETSM</sequence>
<protein>
    <recommendedName>
        <fullName evidence="3">EF-hand domain-containing protein</fullName>
    </recommendedName>
</protein>
<name>A0A6G0T955_APHGL</name>
<dbReference type="AlphaFoldDB" id="A0A6G0T955"/>
<dbReference type="OrthoDB" id="191686at2759"/>
<reference evidence="1 2" key="1">
    <citation type="submission" date="2019-08" db="EMBL/GenBank/DDBJ databases">
        <title>The genome of the soybean aphid Biotype 1, its phylome, world population structure and adaptation to the North American continent.</title>
        <authorList>
            <person name="Giordano R."/>
            <person name="Donthu R.K."/>
            <person name="Hernandez A.G."/>
            <person name="Wright C.L."/>
            <person name="Zimin A.V."/>
        </authorList>
    </citation>
    <scope>NUCLEOTIDE SEQUENCE [LARGE SCALE GENOMIC DNA]</scope>
    <source>
        <tissue evidence="1">Whole aphids</tissue>
    </source>
</reference>
<evidence type="ECO:0008006" key="3">
    <source>
        <dbReference type="Google" id="ProtNLM"/>
    </source>
</evidence>